<name>A0AAD7JU52_9AGAR</name>
<organism evidence="2 3">
    <name type="scientific">Mycena metata</name>
    <dbReference type="NCBI Taxonomy" id="1033252"/>
    <lineage>
        <taxon>Eukaryota</taxon>
        <taxon>Fungi</taxon>
        <taxon>Dikarya</taxon>
        <taxon>Basidiomycota</taxon>
        <taxon>Agaricomycotina</taxon>
        <taxon>Agaricomycetes</taxon>
        <taxon>Agaricomycetidae</taxon>
        <taxon>Agaricales</taxon>
        <taxon>Marasmiineae</taxon>
        <taxon>Mycenaceae</taxon>
        <taxon>Mycena</taxon>
    </lineage>
</organism>
<reference evidence="2" key="1">
    <citation type="submission" date="2023-03" db="EMBL/GenBank/DDBJ databases">
        <title>Massive genome expansion in bonnet fungi (Mycena s.s.) driven by repeated elements and novel gene families across ecological guilds.</title>
        <authorList>
            <consortium name="Lawrence Berkeley National Laboratory"/>
            <person name="Harder C.B."/>
            <person name="Miyauchi S."/>
            <person name="Viragh M."/>
            <person name="Kuo A."/>
            <person name="Thoen E."/>
            <person name="Andreopoulos B."/>
            <person name="Lu D."/>
            <person name="Skrede I."/>
            <person name="Drula E."/>
            <person name="Henrissat B."/>
            <person name="Morin E."/>
            <person name="Kohler A."/>
            <person name="Barry K."/>
            <person name="LaButti K."/>
            <person name="Morin E."/>
            <person name="Salamov A."/>
            <person name="Lipzen A."/>
            <person name="Mereny Z."/>
            <person name="Hegedus B."/>
            <person name="Baldrian P."/>
            <person name="Stursova M."/>
            <person name="Weitz H."/>
            <person name="Taylor A."/>
            <person name="Grigoriev I.V."/>
            <person name="Nagy L.G."/>
            <person name="Martin F."/>
            <person name="Kauserud H."/>
        </authorList>
    </citation>
    <scope>NUCLEOTIDE SEQUENCE</scope>
    <source>
        <strain evidence="2">CBHHK182m</strain>
    </source>
</reference>
<comment type="caution">
    <text evidence="2">The sequence shown here is derived from an EMBL/GenBank/DDBJ whole genome shotgun (WGS) entry which is preliminary data.</text>
</comment>
<protein>
    <submittedName>
        <fullName evidence="2">Uncharacterized protein</fullName>
    </submittedName>
</protein>
<dbReference type="Proteomes" id="UP001215598">
    <property type="component" value="Unassembled WGS sequence"/>
</dbReference>
<evidence type="ECO:0000313" key="2">
    <source>
        <dbReference type="EMBL" id="KAJ7770413.1"/>
    </source>
</evidence>
<feature type="region of interest" description="Disordered" evidence="1">
    <location>
        <begin position="1"/>
        <end position="41"/>
    </location>
</feature>
<gene>
    <name evidence="2" type="ORF">B0H16DRAFT_211507</name>
</gene>
<accession>A0AAD7JU52</accession>
<keyword evidence="3" id="KW-1185">Reference proteome</keyword>
<evidence type="ECO:0000313" key="3">
    <source>
        <dbReference type="Proteomes" id="UP001215598"/>
    </source>
</evidence>
<proteinExistence type="predicted"/>
<dbReference type="AlphaFoldDB" id="A0AAD7JU52"/>
<dbReference type="EMBL" id="JARKIB010000016">
    <property type="protein sequence ID" value="KAJ7770413.1"/>
    <property type="molecule type" value="Genomic_DNA"/>
</dbReference>
<sequence>MLSAGTPSVVDAQENKVSRCLSPPPPLSPANASTPARSAPFSRRRTFGKILHQLHPLPPRPSPTSSTSPASSLALIPATLMVPCHCTPHAAAPAPPRKARVHSFLTISCAILSSPSRLPFLDPRPPASSPALTYTAPHPRAPRRESGTCLPVCADSHPHLAKTRRATDVCVPFAFILHAQLPCRSSGVRAEPAQVRTRPCARNLGIYRRIPTFLSLRLLPFAPFPTYILCM</sequence>
<evidence type="ECO:0000256" key="1">
    <source>
        <dbReference type="SAM" id="MobiDB-lite"/>
    </source>
</evidence>